<sequence>LPAPPFLTGNLASNNVLAQAERLHEGVVGTSGSFVMHGDAIYTITRDGMVVNIAPCRPLVVATLAPRGCQAPKECGFLISIKINADNMLIVLDAYRGLYEVNPKTGSSRLIYDAKSLVNGRPSIYLNDIVFMPGGTIIMSDSSPTFDYANEFWIRFEGRFHPGNGQVKEILAGLAYPTGLEITTDGQALLVAEAGRARILRLELAKEKFFQKSVFTENLPGMPEHIRRTKRGSYWVGLTYPRYQGEVSIMDQYSNSPTSRNFLAKRSPVDQLILMYTRKGIAVELDVTGNVVSSIHDADGLRVKDVCEVVEVDGVLYVGTRDQNVVLRVIKSAVDLTVGTSLQVLRSRCQFMDNQFNAAKAALEQQFSARKGTLEQSQFLASMLTSNSFGVMLQNYIQQQQIAHAANAKPPNSLIASRSNRLASIRLGLAHLQNTLLRPSNGHQRPVAKPQQAASDDPFLPVGMNFNNYVTPPKNIPQSDTSAPGHAQDPNKSSPTAPFVVHRMENGQLVTHVLVGNDFKLQSQPPQTSPKPTTAYLPMTLQTLKHLFPTVPPPVRSAEVIHQGYSSPQRMSQHIPSTKQHNDNLGALGGFFEFISGVTAPAKGKENYPFDESTPSVPLPDHAPVIHAENPYFLGPSHSEAHNNTPSEYGVSHPKKTAMNIEQNPLERSEVPQPNSPSNAAKSSLLRQGFEILQQYFKTVKPSQQTVQPNIKNQSDVHSIAQPNPAVRAHVVTNTQEVPFLTNTQESQGLANTQEALGLANTKEAPVLANTKEAPVLANTKEAPVLANTKEVSGLANTQDAQTLSNTQDVLGLAAVHDNQKTIPTASSLERPLDFTTVNGIVKPGQRISYSSAASIHPNQPMNDIAPEETGRNINNLSPTRSMTSMTQNARDSPSEAPPESSYIKIVQGPGKYIFIPLTQTTLMQALKGVAANENFNNPNMESHRPMSNMESHRPMSNMESHRPMSNMESHRPMSNMESHRPMSNMESHRPMSDMESHRPSVVQPMEGLFTQPQPSATSVNEQQEWPRNSMHYNYPPMNNRRNSMNSRMTEHQFINQVPRWQYEDVSPNSGLPGNYQVGPPPDIWPTSDGPSYTRPYYRGPMQPRTTNSFPSRSWTTHSQPTWRENTYSTPSWSVNNSNMSETTYSEAPPRWTSGYTTRSDSWPNHSGNSHTTSYTHTEHYVTPPVRTPQQQPLDIASNNTDYSVSSSQFTNASSPTSQSYRDTSIHTQSDPNQQYQNQAYITEWQVPAKK</sequence>
<dbReference type="SUPFAM" id="SSF63829">
    <property type="entry name" value="Calcium-dependent phosphotriesterase"/>
    <property type="match status" value="1"/>
</dbReference>
<reference evidence="2" key="1">
    <citation type="journal article" date="2023" name="PLoS Negl. Trop. Dis.">
        <title>A genome sequence for Biomphalaria pfeifferi, the major vector snail for the human-infecting parasite Schistosoma mansoni.</title>
        <authorList>
            <person name="Bu L."/>
            <person name="Lu L."/>
            <person name="Laidemitt M.R."/>
            <person name="Zhang S.M."/>
            <person name="Mutuku M."/>
            <person name="Mkoji G."/>
            <person name="Steinauer M."/>
            <person name="Loker E.S."/>
        </authorList>
    </citation>
    <scope>NUCLEOTIDE SEQUENCE</scope>
    <source>
        <strain evidence="2">KasaAsao</strain>
    </source>
</reference>
<feature type="region of interest" description="Disordered" evidence="1">
    <location>
        <begin position="878"/>
        <end position="902"/>
    </location>
</feature>
<dbReference type="PANTHER" id="PTHR10426:SF88">
    <property type="entry name" value="ADIPOCYTE PLASMA MEMBRANE-ASSOCIATED PROTEIN HEMOMUCIN-RELATED"/>
    <property type="match status" value="1"/>
</dbReference>
<accession>A0AAD8ARJ9</accession>
<dbReference type="EMBL" id="JASAOG010000288">
    <property type="protein sequence ID" value="KAK0041099.1"/>
    <property type="molecule type" value="Genomic_DNA"/>
</dbReference>
<dbReference type="GO" id="GO:0012505">
    <property type="term" value="C:endomembrane system"/>
    <property type="evidence" value="ECO:0007669"/>
    <property type="project" value="TreeGrafter"/>
</dbReference>
<feature type="region of interest" description="Disordered" evidence="1">
    <location>
        <begin position="438"/>
        <end position="497"/>
    </location>
</feature>
<protein>
    <submittedName>
        <fullName evidence="2">Adipocyte plasma membrane-associated protein</fullName>
    </submittedName>
</protein>
<feature type="non-terminal residue" evidence="2">
    <location>
        <position position="1251"/>
    </location>
</feature>
<evidence type="ECO:0000313" key="2">
    <source>
        <dbReference type="EMBL" id="KAK0041099.1"/>
    </source>
</evidence>
<feature type="compositionally biased region" description="Polar residues" evidence="1">
    <location>
        <begin position="465"/>
        <end position="482"/>
    </location>
</feature>
<dbReference type="Proteomes" id="UP001233172">
    <property type="component" value="Unassembled WGS sequence"/>
</dbReference>
<feature type="compositionally biased region" description="Polar residues" evidence="1">
    <location>
        <begin position="1104"/>
        <end position="1123"/>
    </location>
</feature>
<name>A0AAD8ARJ9_BIOPF</name>
<feature type="region of interest" description="Disordered" evidence="1">
    <location>
        <begin position="947"/>
        <end position="998"/>
    </location>
</feature>
<gene>
    <name evidence="2" type="ORF">Bpfe_029466</name>
</gene>
<feature type="compositionally biased region" description="Polar residues" evidence="1">
    <location>
        <begin position="1154"/>
        <end position="1169"/>
    </location>
</feature>
<keyword evidence="3" id="KW-1185">Reference proteome</keyword>
<organism evidence="2 3">
    <name type="scientific">Biomphalaria pfeifferi</name>
    <name type="common">Bloodfluke planorb</name>
    <name type="synonym">Freshwater snail</name>
    <dbReference type="NCBI Taxonomy" id="112525"/>
    <lineage>
        <taxon>Eukaryota</taxon>
        <taxon>Metazoa</taxon>
        <taxon>Spiralia</taxon>
        <taxon>Lophotrochozoa</taxon>
        <taxon>Mollusca</taxon>
        <taxon>Gastropoda</taxon>
        <taxon>Heterobranchia</taxon>
        <taxon>Euthyneura</taxon>
        <taxon>Panpulmonata</taxon>
        <taxon>Hygrophila</taxon>
        <taxon>Lymnaeoidea</taxon>
        <taxon>Planorbidae</taxon>
        <taxon>Biomphalaria</taxon>
    </lineage>
</organism>
<proteinExistence type="predicted"/>
<feature type="region of interest" description="Disordered" evidence="1">
    <location>
        <begin position="1102"/>
        <end position="1123"/>
    </location>
</feature>
<dbReference type="InterPro" id="IPR011042">
    <property type="entry name" value="6-blade_b-propeller_TolB-like"/>
</dbReference>
<comment type="caution">
    <text evidence="2">The sequence shown here is derived from an EMBL/GenBank/DDBJ whole genome shotgun (WGS) entry which is preliminary data.</text>
</comment>
<dbReference type="AlphaFoldDB" id="A0AAD8ARJ9"/>
<feature type="compositionally biased region" description="Basic and acidic residues" evidence="1">
    <location>
        <begin position="987"/>
        <end position="998"/>
    </location>
</feature>
<dbReference type="PANTHER" id="PTHR10426">
    <property type="entry name" value="STRICTOSIDINE SYNTHASE-RELATED"/>
    <property type="match status" value="1"/>
</dbReference>
<feature type="compositionally biased region" description="Polar residues" evidence="1">
    <location>
        <begin position="878"/>
        <end position="892"/>
    </location>
</feature>
<evidence type="ECO:0000313" key="3">
    <source>
        <dbReference type="Proteomes" id="UP001233172"/>
    </source>
</evidence>
<reference evidence="2" key="2">
    <citation type="submission" date="2023-04" db="EMBL/GenBank/DDBJ databases">
        <authorList>
            <person name="Bu L."/>
            <person name="Lu L."/>
            <person name="Laidemitt M.R."/>
            <person name="Zhang S.M."/>
            <person name="Mutuku M."/>
            <person name="Mkoji G."/>
            <person name="Steinauer M."/>
            <person name="Loker E.S."/>
        </authorList>
    </citation>
    <scope>NUCLEOTIDE SEQUENCE</scope>
    <source>
        <strain evidence="2">KasaAsao</strain>
        <tissue evidence="2">Whole Snail</tissue>
    </source>
</reference>
<feature type="compositionally biased region" description="Polar residues" evidence="1">
    <location>
        <begin position="1197"/>
        <end position="1236"/>
    </location>
</feature>
<evidence type="ECO:0000256" key="1">
    <source>
        <dbReference type="SAM" id="MobiDB-lite"/>
    </source>
</evidence>
<dbReference type="GO" id="GO:0016787">
    <property type="term" value="F:hydrolase activity"/>
    <property type="evidence" value="ECO:0007669"/>
    <property type="project" value="TreeGrafter"/>
</dbReference>
<feature type="compositionally biased region" description="Low complexity" evidence="1">
    <location>
        <begin position="1170"/>
        <end position="1193"/>
    </location>
</feature>
<dbReference type="Gene3D" id="2.120.10.30">
    <property type="entry name" value="TolB, C-terminal domain"/>
    <property type="match status" value="1"/>
</dbReference>
<feature type="region of interest" description="Disordered" evidence="1">
    <location>
        <begin position="1140"/>
        <end position="1236"/>
    </location>
</feature>